<dbReference type="Gene3D" id="3.40.1080.10">
    <property type="entry name" value="Glutaconate Coenzyme A-transferase"/>
    <property type="match status" value="1"/>
</dbReference>
<dbReference type="AlphaFoldDB" id="A0A2T4U2A3"/>
<organism evidence="3 4">
    <name type="scientific">Alkalicoccus saliphilus</name>
    <dbReference type="NCBI Taxonomy" id="200989"/>
    <lineage>
        <taxon>Bacteria</taxon>
        <taxon>Bacillati</taxon>
        <taxon>Bacillota</taxon>
        <taxon>Bacilli</taxon>
        <taxon>Bacillales</taxon>
        <taxon>Bacillaceae</taxon>
        <taxon>Alkalicoccus</taxon>
    </lineage>
</organism>
<dbReference type="PANTHER" id="PTHR13707">
    <property type="entry name" value="KETOACID-COENZYME A TRANSFERASE"/>
    <property type="match status" value="1"/>
</dbReference>
<comment type="similarity">
    <text evidence="1">Belongs to the 3-oxoacid CoA-transferase subunit B family.</text>
</comment>
<dbReference type="InterPro" id="IPR012791">
    <property type="entry name" value="3-oxoacid_CoA-transf_B"/>
</dbReference>
<sequence length="218" mass="23545">MLKEERVQIAKRVAEEFETGDIINLGVGIPTMIPDFLGGKEVYLHSENGLLGIGPTPPEEEIDMDLISASKQPITMSPGASLFSSSDSFAMIRGSHVDAAVLGALQVDETGRLANWAVPGKSILGVGGAMDLVAGAKKIILSLTHQSKDGTPKLVAELTYPNSGLRKADMVVTEKGVFRFIDETMYLVEIDENITVEELRKITDAHFEVSSDLKTMNQ</sequence>
<dbReference type="SUPFAM" id="SSF100950">
    <property type="entry name" value="NagB/RpiA/CoA transferase-like"/>
    <property type="match status" value="1"/>
</dbReference>
<dbReference type="InterPro" id="IPR037171">
    <property type="entry name" value="NagB/RpiA_transferase-like"/>
</dbReference>
<comment type="caution">
    <text evidence="3">The sequence shown here is derived from an EMBL/GenBank/DDBJ whole genome shotgun (WGS) entry which is preliminary data.</text>
</comment>
<dbReference type="Proteomes" id="UP000240509">
    <property type="component" value="Unassembled WGS sequence"/>
</dbReference>
<evidence type="ECO:0000256" key="1">
    <source>
        <dbReference type="ARBA" id="ARBA00007047"/>
    </source>
</evidence>
<dbReference type="Pfam" id="PF01144">
    <property type="entry name" value="CoA_trans"/>
    <property type="match status" value="1"/>
</dbReference>
<protein>
    <submittedName>
        <fullName evidence="3">Succinyl-CoA--3-ketoacid-CoA transferase</fullName>
    </submittedName>
</protein>
<dbReference type="PROSITE" id="PS01274">
    <property type="entry name" value="COA_TRANSF_2"/>
    <property type="match status" value="1"/>
</dbReference>
<dbReference type="OrthoDB" id="9778604at2"/>
<keyword evidence="4" id="KW-1185">Reference proteome</keyword>
<evidence type="ECO:0000256" key="2">
    <source>
        <dbReference type="ARBA" id="ARBA00022679"/>
    </source>
</evidence>
<dbReference type="SMART" id="SM00882">
    <property type="entry name" value="CoA_trans"/>
    <property type="match status" value="1"/>
</dbReference>
<evidence type="ECO:0000313" key="4">
    <source>
        <dbReference type="Proteomes" id="UP000240509"/>
    </source>
</evidence>
<reference evidence="3 4" key="1">
    <citation type="submission" date="2018-03" db="EMBL/GenBank/DDBJ databases">
        <title>Alkalicoccus saliphilus sp. nov., isolated from a mineral pool.</title>
        <authorList>
            <person name="Zhao B."/>
        </authorList>
    </citation>
    <scope>NUCLEOTIDE SEQUENCE [LARGE SCALE GENOMIC DNA]</scope>
    <source>
        <strain evidence="3 4">6AG</strain>
    </source>
</reference>
<dbReference type="EMBL" id="PZJJ01000046">
    <property type="protein sequence ID" value="PTL37524.1"/>
    <property type="molecule type" value="Genomic_DNA"/>
</dbReference>
<dbReference type="InterPro" id="IPR004165">
    <property type="entry name" value="CoA_trans_fam_I"/>
</dbReference>
<dbReference type="GO" id="GO:0008410">
    <property type="term" value="F:CoA-transferase activity"/>
    <property type="evidence" value="ECO:0007669"/>
    <property type="project" value="InterPro"/>
</dbReference>
<proteinExistence type="inferred from homology"/>
<accession>A0A2T4U2A3</accession>
<gene>
    <name evidence="3" type="ORF">C6Y45_16125</name>
</gene>
<dbReference type="InterPro" id="IPR004164">
    <property type="entry name" value="CoA_transf_AS"/>
</dbReference>
<dbReference type="PANTHER" id="PTHR13707:SF57">
    <property type="entry name" value="SUCCINYL-COA:3-KETOACID COENZYME A TRANSFERASE SUBUNIT B-RELATED"/>
    <property type="match status" value="1"/>
</dbReference>
<keyword evidence="2 3" id="KW-0808">Transferase</keyword>
<name>A0A2T4U2A3_9BACI</name>
<dbReference type="NCBIfam" id="TIGR02428">
    <property type="entry name" value="pcaJ_scoB_fam"/>
    <property type="match status" value="1"/>
</dbReference>
<evidence type="ECO:0000313" key="3">
    <source>
        <dbReference type="EMBL" id="PTL37524.1"/>
    </source>
</evidence>